<dbReference type="Proteomes" id="UP000053776">
    <property type="component" value="Unassembled WGS sequence"/>
</dbReference>
<sequence>MSLDESIRGTVLFVCYSMKAKGMEHLIFFRKNRKKNSSKGRIKVKARVLYRGKVKARVLYRGKVKACLKYKKGVGFISRSLLVVRTRQD</sequence>
<dbReference type="EMBL" id="KQ235038">
    <property type="protein sequence ID" value="KMZ93297.1"/>
    <property type="molecule type" value="Genomic_DNA"/>
</dbReference>
<evidence type="ECO:0000313" key="1">
    <source>
        <dbReference type="EMBL" id="KMZ93297.1"/>
    </source>
</evidence>
<accession>A0A0J9TF08</accession>
<protein>
    <submittedName>
        <fullName evidence="1">Uncharacterized protein</fullName>
    </submittedName>
</protein>
<name>A0A0J9TF08_PLAVI</name>
<dbReference type="AlphaFoldDB" id="A0A0J9TF08"/>
<proteinExistence type="predicted"/>
<reference evidence="1 2" key="1">
    <citation type="submission" date="2011-08" db="EMBL/GenBank/DDBJ databases">
        <title>The Genome Sequence of Plasmodium vivax Mauritania I.</title>
        <authorList>
            <consortium name="The Broad Institute Genome Sequencing Platform"/>
            <consortium name="The Broad Institute Genome Sequencing Center for Infectious Disease"/>
            <person name="Neafsey D."/>
            <person name="Carlton J."/>
            <person name="Barnwell J."/>
            <person name="Collins W."/>
            <person name="Escalante A."/>
            <person name="Mullikin J."/>
            <person name="Saul A."/>
            <person name="Guigo R."/>
            <person name="Camara F."/>
            <person name="Young S.K."/>
            <person name="Zeng Q."/>
            <person name="Gargeya S."/>
            <person name="Fitzgerald M."/>
            <person name="Haas B."/>
            <person name="Abouelleil A."/>
            <person name="Alvarado L."/>
            <person name="Arachchi H.M."/>
            <person name="Berlin A."/>
            <person name="Brown A."/>
            <person name="Chapman S.B."/>
            <person name="Chen Z."/>
            <person name="Dunbar C."/>
            <person name="Freedman E."/>
            <person name="Gearin G."/>
            <person name="Gellesch M."/>
            <person name="Goldberg J."/>
            <person name="Griggs A."/>
            <person name="Gujja S."/>
            <person name="Heiman D."/>
            <person name="Howarth C."/>
            <person name="Larson L."/>
            <person name="Lui A."/>
            <person name="MacDonald P.J.P."/>
            <person name="Montmayeur A."/>
            <person name="Murphy C."/>
            <person name="Neiman D."/>
            <person name="Pearson M."/>
            <person name="Priest M."/>
            <person name="Roberts A."/>
            <person name="Saif S."/>
            <person name="Shea T."/>
            <person name="Shenoy N."/>
            <person name="Sisk P."/>
            <person name="Stolte C."/>
            <person name="Sykes S."/>
            <person name="Wortman J."/>
            <person name="Nusbaum C."/>
            <person name="Birren B."/>
        </authorList>
    </citation>
    <scope>NUCLEOTIDE SEQUENCE [LARGE SCALE GENOMIC DNA]</scope>
    <source>
        <strain evidence="1 2">Mauritania I</strain>
    </source>
</reference>
<evidence type="ECO:0000313" key="2">
    <source>
        <dbReference type="Proteomes" id="UP000053776"/>
    </source>
</evidence>
<organism evidence="1 2">
    <name type="scientific">Plasmodium vivax Mauritania I</name>
    <dbReference type="NCBI Taxonomy" id="1035515"/>
    <lineage>
        <taxon>Eukaryota</taxon>
        <taxon>Sar</taxon>
        <taxon>Alveolata</taxon>
        <taxon>Apicomplexa</taxon>
        <taxon>Aconoidasida</taxon>
        <taxon>Haemosporida</taxon>
        <taxon>Plasmodiidae</taxon>
        <taxon>Plasmodium</taxon>
        <taxon>Plasmodium (Plasmodium)</taxon>
    </lineage>
</organism>
<gene>
    <name evidence="1" type="ORF">PVMG_00743</name>
</gene>